<feature type="region of interest" description="Disordered" evidence="3">
    <location>
        <begin position="120"/>
        <end position="158"/>
    </location>
</feature>
<dbReference type="CDD" id="cd00029">
    <property type="entry name" value="C1"/>
    <property type="match status" value="1"/>
</dbReference>
<dbReference type="Pfam" id="PF00130">
    <property type="entry name" value="C1_1"/>
    <property type="match status" value="1"/>
</dbReference>
<dbReference type="InterPro" id="IPR002219">
    <property type="entry name" value="PKC_DAG/PE"/>
</dbReference>
<feature type="compositionally biased region" description="Acidic residues" evidence="3">
    <location>
        <begin position="141"/>
        <end position="155"/>
    </location>
</feature>
<feature type="domain" description="Phorbol-ester/DAG-type" evidence="4">
    <location>
        <begin position="609"/>
        <end position="662"/>
    </location>
</feature>
<keyword evidence="6" id="KW-1185">Reference proteome</keyword>
<dbReference type="GO" id="GO:0046872">
    <property type="term" value="F:metal ion binding"/>
    <property type="evidence" value="ECO:0007669"/>
    <property type="project" value="UniProtKB-KW"/>
</dbReference>
<evidence type="ECO:0000256" key="3">
    <source>
        <dbReference type="SAM" id="MobiDB-lite"/>
    </source>
</evidence>
<organism evidence="5 6">
    <name type="scientific">Obba rivulosa</name>
    <dbReference type="NCBI Taxonomy" id="1052685"/>
    <lineage>
        <taxon>Eukaryota</taxon>
        <taxon>Fungi</taxon>
        <taxon>Dikarya</taxon>
        <taxon>Basidiomycota</taxon>
        <taxon>Agaricomycotina</taxon>
        <taxon>Agaricomycetes</taxon>
        <taxon>Polyporales</taxon>
        <taxon>Gelatoporiaceae</taxon>
        <taxon>Obba</taxon>
    </lineage>
</organism>
<evidence type="ECO:0000259" key="4">
    <source>
        <dbReference type="PROSITE" id="PS50081"/>
    </source>
</evidence>
<name>A0A8E2DSA2_9APHY</name>
<dbReference type="Gene3D" id="3.30.60.20">
    <property type="match status" value="1"/>
</dbReference>
<keyword evidence="2" id="KW-0862">Zinc</keyword>
<gene>
    <name evidence="5" type="ORF">OBBRIDRAFT_22987</name>
</gene>
<dbReference type="InterPro" id="IPR046349">
    <property type="entry name" value="C1-like_sf"/>
</dbReference>
<sequence>MSAPTLRLDISHLDVAGDSLSEGPSPRLTSARDRARSISQAVLPAFRLSNPPPASPESSLLPLRPEPDGTSKALTEARKALAHLLTQLQNRPRPRSALDTLTSGEGRTVSGIASVVQSVRGAVTQPIVPGRKRPRKSRPEDDTDSDTEDETEFDTDTTHDLMGQLKDYLLIAASQGWDIFHDSSGKSGPEKSSDSFLRKRAGSSGRRRSRSRSRSRSNAQTNEIAEQVPHLLSVCISIIGSVVAEDCRYRSSSPRLKRPPNALQAVTLDVAQFLLHAHRDDSHILSQIAYVVIPAFYTFDVKMHTRLLTFFDDVVLGNTLPSLGWSQGNHQQASGLTDSADGTSSTEAFKLSITVDEAQNQSAQSLQSPWKWRRWSKSDHFQTQEGLRSSNAPYRGIAVYQLAPIIPTLLAAILDTVDLSSDSLPTMHRLHRLIGRIADDKPDVYLDILSVVAYHTPRARKSAIAILISYWPKAVGHLAVTKPFPSVTYYDTLHRTTQGPVHPRRIHDNPYSHQFTPWLFRSNTVPSLFEGTSQRECRSCSGVVDGFGLLCPLCMCAVHFDCYDYPEGSFSTEYVVAAEPERQKVAMHRFCHILSSRRERAPVPVVMEQHSFRLVNLFTLTLCFLCRQPLWGCTTQAFKCASCRQFVHPSCLSTHPSDMSRCRSVSVDDTYMTIDWSTMRHSFAETYRDLFLTEEELGNRTYEEISVFYAVLWIQLQIYNNGVALGSVVITEEKKDSSQGQMNNFELHYLVSLYEAYLASGRAPVSGPLAEYFVNNGTSASRANLFFDWNTLVFTTSVLKTPLNEQQVAPSSSGDLLAVSHPDHEFDRRAPEEMSPCEVAPLEHLRDQLAEQLQIYSDAAARYLLNHMANIGFIQRLDLETNLFDSSTHSEARLCCFPLPIGLDVSTEVESLVSAIESSLAELDLSTNEFGFLLLVRRFWPDGMLTEYALQRLSRVVFSWILSEDDNLAIILRDFVAQGRSLPGVRFGSDAQPWPFVSQSRTLRANSANNGGDYVASRRALLTRYAARWLLALHDQDIEQYATMVFDFLTAHAEDGTVADEYLTGQASSKDKVYLAVTDQILRMLIKLCQVSVVFTAFDDLFKKWLDRAYDLNIDGQEPISYLSRLFNRDVEASQRFSAIIDPRQTLTDTTSLNNVNALRTVTDIATASKEGFQKAIHWVCLFVRSGVDISVPIFRQFLLLAQRFGATLDDCSLLVKAAFWSTWLRSMGRQELQSVISALQLYLMEEVVDCLQTKQSMNKIICLLRQSFATCLLLYGCDRAHLLKIGMVEENDVVGLPSRRKLNSRASTVTDPIIVNSDLMKALRAYVETKVAEAICIAAKFLNTFINDAPLVESYEVDNFILRNGSTLCACVWQLYDTQVPELSTPRASLLARVLVVDAFSFQALLGGIFGAQDDWELRLQSVLRLFRIVLDVTNPAFSVADRQWRSNVVDIFYYFFSAIWSDEREEVRLAVETWSRTLLPAHLDAIAMSWSETLTKSPIAERINLVSFLNQLHPHFPTWRVLTWASIIEALLENDYVQQNDEDGPAAAHLSMYGLSSKSASKRLTIVDDNLNVLRTSLLSLALHMVSDGVPIDISSLLRLKEHVARTLGFQIVLLEPSTGNGFYIKFSNLGTITDTADACLNDMITLFDASQPYDVAPSAIGGSYVEDDTPYSVLIGTIFVDVILDFCGQSESLTSLSSVTLKNLLKTLVIMVYKHDFDSKPIRHLQKNLRDACRRVLDLLLSDISYDLRQLALSVCQSFIKRWPAIIGHFICDAIELVAGLMVSLKFESHNEDILIDSTKKFLDSVLSLYASNGVLHVLCKRRLAPEFFGVIKHVVAANARLENRSTSQDLRETLLRDTLARTIENDNDTYQQVIDNISSYVEVVYHSGYSADLMQFVGLCLTNIIRHTSDWPADAFNPSPLLNMACTLVQHNKSQSRELLNFMETLLRVALIRFNVTAAVLTRMMQVTSRLFRKSSSAPTSLNGTTVNPILSAMLEVLSEGLRGKVRISAQTLAALLEATTTLEGERQAGTPAILSDDSLVRLAEDGLFFLYNEALLDGMYQANFGTSQAITKLILLAAEIQPAVCSRLSTTPTSVRTWNLMVLAALSSPKTAPATLLFEHFPAFSLAYSASLQTYQDPLQLASLETPDIVHADISRAYTALKLWILLARKAAIRQLELSTAIGDQAENPVLDWEIMATQMIWNELWPPFEGVISSFEVEAQSGQPSPLTTTVWSSVADLFLFLRQSRSAVALDRALETRIISRLKAVVRNEAKLSRILKNMSEIPPNMSLDTYVSQVTREILAEERLQAAKRQDATPDRGRRVAS</sequence>
<feature type="compositionally biased region" description="Basic residues" evidence="3">
    <location>
        <begin position="198"/>
        <end position="215"/>
    </location>
</feature>
<dbReference type="OrthoDB" id="6270916at2759"/>
<protein>
    <recommendedName>
        <fullName evidence="4">Phorbol-ester/DAG-type domain-containing protein</fullName>
    </recommendedName>
</protein>
<feature type="region of interest" description="Disordered" evidence="3">
    <location>
        <begin position="182"/>
        <end position="222"/>
    </location>
</feature>
<dbReference type="EMBL" id="KV722339">
    <property type="protein sequence ID" value="OCH94984.1"/>
    <property type="molecule type" value="Genomic_DNA"/>
</dbReference>
<dbReference type="PROSITE" id="PS50081">
    <property type="entry name" value="ZF_DAG_PE_2"/>
    <property type="match status" value="1"/>
</dbReference>
<evidence type="ECO:0000313" key="5">
    <source>
        <dbReference type="EMBL" id="OCH94984.1"/>
    </source>
</evidence>
<proteinExistence type="predicted"/>
<reference evidence="5 6" key="1">
    <citation type="submission" date="2016-07" db="EMBL/GenBank/DDBJ databases">
        <title>Draft genome of the white-rot fungus Obba rivulosa 3A-2.</title>
        <authorList>
            <consortium name="DOE Joint Genome Institute"/>
            <person name="Miettinen O."/>
            <person name="Riley R."/>
            <person name="Acob R."/>
            <person name="Barry K."/>
            <person name="Cullen D."/>
            <person name="De Vries R."/>
            <person name="Hainaut M."/>
            <person name="Hatakka A."/>
            <person name="Henrissat B."/>
            <person name="Hilden K."/>
            <person name="Kuo R."/>
            <person name="Labutti K."/>
            <person name="Lipzen A."/>
            <person name="Makela M.R."/>
            <person name="Sandor L."/>
            <person name="Spatafora J.W."/>
            <person name="Grigoriev I.V."/>
            <person name="Hibbett D.S."/>
        </authorList>
    </citation>
    <scope>NUCLEOTIDE SEQUENCE [LARGE SCALE GENOMIC DNA]</scope>
    <source>
        <strain evidence="5 6">3A-2</strain>
    </source>
</reference>
<feature type="region of interest" description="Disordered" evidence="3">
    <location>
        <begin position="46"/>
        <end position="70"/>
    </location>
</feature>
<evidence type="ECO:0000256" key="2">
    <source>
        <dbReference type="ARBA" id="ARBA00022833"/>
    </source>
</evidence>
<keyword evidence="1" id="KW-0479">Metal-binding</keyword>
<dbReference type="SUPFAM" id="SSF57889">
    <property type="entry name" value="Cysteine-rich domain"/>
    <property type="match status" value="1"/>
</dbReference>
<dbReference type="Proteomes" id="UP000250043">
    <property type="component" value="Unassembled WGS sequence"/>
</dbReference>
<evidence type="ECO:0000313" key="6">
    <source>
        <dbReference type="Proteomes" id="UP000250043"/>
    </source>
</evidence>
<accession>A0A8E2DSA2</accession>
<evidence type="ECO:0000256" key="1">
    <source>
        <dbReference type="ARBA" id="ARBA00022723"/>
    </source>
</evidence>
<feature type="compositionally biased region" description="Basic and acidic residues" evidence="3">
    <location>
        <begin position="182"/>
        <end position="197"/>
    </location>
</feature>